<dbReference type="OrthoDB" id="240298at2759"/>
<dbReference type="GO" id="GO:0030150">
    <property type="term" value="P:protein import into mitochondrial matrix"/>
    <property type="evidence" value="ECO:0007669"/>
    <property type="project" value="TreeGrafter"/>
</dbReference>
<dbReference type="AlphaFoldDB" id="A0A9N8VSL5"/>
<dbReference type="GO" id="GO:0001405">
    <property type="term" value="C:PAM complex, Tim23 associated import motor"/>
    <property type="evidence" value="ECO:0007669"/>
    <property type="project" value="TreeGrafter"/>
</dbReference>
<comment type="subcellular location">
    <subcellularLocation>
        <location evidence="1">Mitochondrion inner membrane</location>
        <topology evidence="1">Single-pass membrane protein</topology>
    </subcellularLocation>
</comment>
<dbReference type="PANTHER" id="PTHR12763">
    <property type="match status" value="1"/>
</dbReference>
<dbReference type="Gene3D" id="1.10.287.110">
    <property type="entry name" value="DnaJ domain"/>
    <property type="match status" value="1"/>
</dbReference>
<dbReference type="SMART" id="SM00271">
    <property type="entry name" value="DnaJ"/>
    <property type="match status" value="1"/>
</dbReference>
<feature type="domain" description="J" evidence="10">
    <location>
        <begin position="25"/>
        <end position="76"/>
    </location>
</feature>
<dbReference type="InterPro" id="IPR036869">
    <property type="entry name" value="J_dom_sf"/>
</dbReference>
<dbReference type="FunFam" id="1.10.287.110:FF:000001">
    <property type="entry name" value="Import inner membrane translocase subunit tim14"/>
    <property type="match status" value="1"/>
</dbReference>
<sequence>MPKFTKPSQSRMYKGGFDIKVDKREAALILNLKETGLSQAKIKEAHRRIMLLNHPDRGGSPYLATKINEAKDVLEK</sequence>
<dbReference type="SUPFAM" id="SSF46565">
    <property type="entry name" value="Chaperone J-domain"/>
    <property type="match status" value="1"/>
</dbReference>
<dbReference type="InterPro" id="IPR001623">
    <property type="entry name" value="DnaJ_domain"/>
</dbReference>
<feature type="non-terminal residue" evidence="11">
    <location>
        <position position="76"/>
    </location>
</feature>
<reference evidence="11" key="1">
    <citation type="submission" date="2021-06" db="EMBL/GenBank/DDBJ databases">
        <authorList>
            <person name="Kallberg Y."/>
            <person name="Tangrot J."/>
            <person name="Rosling A."/>
        </authorList>
    </citation>
    <scope>NUCLEOTIDE SEQUENCE</scope>
    <source>
        <strain evidence="11">IA702</strain>
    </source>
</reference>
<keyword evidence="6" id="KW-0472">Membrane</keyword>
<dbReference type="PANTHER" id="PTHR12763:SF28">
    <property type="entry name" value="GEO10507P1-RELATED"/>
    <property type="match status" value="1"/>
</dbReference>
<proteinExistence type="inferred from homology"/>
<evidence type="ECO:0000313" key="11">
    <source>
        <dbReference type="EMBL" id="CAG8465156.1"/>
    </source>
</evidence>
<evidence type="ECO:0000256" key="3">
    <source>
        <dbReference type="ARBA" id="ARBA00022792"/>
    </source>
</evidence>
<comment type="caution">
    <text evidence="11">The sequence shown here is derived from an EMBL/GenBank/DDBJ whole genome shotgun (WGS) entry which is preliminary data.</text>
</comment>
<dbReference type="PROSITE" id="PS50076">
    <property type="entry name" value="DNAJ_2"/>
    <property type="match status" value="1"/>
</dbReference>
<comment type="similarity">
    <text evidence="7">Belongs to the TIM14 family.</text>
</comment>
<evidence type="ECO:0000256" key="2">
    <source>
        <dbReference type="ARBA" id="ARBA00022692"/>
    </source>
</evidence>
<dbReference type="Proteomes" id="UP000789572">
    <property type="component" value="Unassembled WGS sequence"/>
</dbReference>
<keyword evidence="5" id="KW-0496">Mitochondrion</keyword>
<protein>
    <recommendedName>
        <fullName evidence="8">Mitochondrial import inner membrane translocase subunit TIM14</fullName>
    </recommendedName>
    <alternativeName>
        <fullName evidence="9">Presequence translocated-associated motor subunit PAM18</fullName>
    </alternativeName>
</protein>
<evidence type="ECO:0000256" key="1">
    <source>
        <dbReference type="ARBA" id="ARBA00004434"/>
    </source>
</evidence>
<evidence type="ECO:0000259" key="10">
    <source>
        <dbReference type="PROSITE" id="PS50076"/>
    </source>
</evidence>
<evidence type="ECO:0000256" key="4">
    <source>
        <dbReference type="ARBA" id="ARBA00022989"/>
    </source>
</evidence>
<evidence type="ECO:0000256" key="5">
    <source>
        <dbReference type="ARBA" id="ARBA00023128"/>
    </source>
</evidence>
<evidence type="ECO:0000256" key="9">
    <source>
        <dbReference type="ARBA" id="ARBA00041716"/>
    </source>
</evidence>
<name>A0A9N8VSL5_9GLOM</name>
<keyword evidence="2" id="KW-0812">Transmembrane</keyword>
<accession>A0A9N8VSL5</accession>
<evidence type="ECO:0000256" key="6">
    <source>
        <dbReference type="ARBA" id="ARBA00023136"/>
    </source>
</evidence>
<gene>
    <name evidence="11" type="ORF">POCULU_LOCUS761</name>
</gene>
<evidence type="ECO:0000256" key="7">
    <source>
        <dbReference type="ARBA" id="ARBA00038105"/>
    </source>
</evidence>
<dbReference type="GO" id="GO:0001671">
    <property type="term" value="F:ATPase activator activity"/>
    <property type="evidence" value="ECO:0007669"/>
    <property type="project" value="TreeGrafter"/>
</dbReference>
<keyword evidence="12" id="KW-1185">Reference proteome</keyword>
<dbReference type="EMBL" id="CAJVPJ010000044">
    <property type="protein sequence ID" value="CAG8465156.1"/>
    <property type="molecule type" value="Genomic_DNA"/>
</dbReference>
<keyword evidence="3" id="KW-0999">Mitochondrion inner membrane</keyword>
<keyword evidence="4" id="KW-1133">Transmembrane helix</keyword>
<evidence type="ECO:0000313" key="12">
    <source>
        <dbReference type="Proteomes" id="UP000789572"/>
    </source>
</evidence>
<evidence type="ECO:0000256" key="8">
    <source>
        <dbReference type="ARBA" id="ARBA00040828"/>
    </source>
</evidence>
<dbReference type="CDD" id="cd06257">
    <property type="entry name" value="DnaJ"/>
    <property type="match status" value="1"/>
</dbReference>
<organism evidence="11 12">
    <name type="scientific">Paraglomus occultum</name>
    <dbReference type="NCBI Taxonomy" id="144539"/>
    <lineage>
        <taxon>Eukaryota</taxon>
        <taxon>Fungi</taxon>
        <taxon>Fungi incertae sedis</taxon>
        <taxon>Mucoromycota</taxon>
        <taxon>Glomeromycotina</taxon>
        <taxon>Glomeromycetes</taxon>
        <taxon>Paraglomerales</taxon>
        <taxon>Paraglomeraceae</taxon>
        <taxon>Paraglomus</taxon>
    </lineage>
</organism>